<dbReference type="InterPro" id="IPR013658">
    <property type="entry name" value="SGL"/>
</dbReference>
<gene>
    <name evidence="3" type="ORF">UFOPK3342_00087</name>
</gene>
<name>A0A6J7CC32_9ZZZZ</name>
<organism evidence="3">
    <name type="scientific">freshwater metagenome</name>
    <dbReference type="NCBI Taxonomy" id="449393"/>
    <lineage>
        <taxon>unclassified sequences</taxon>
        <taxon>metagenomes</taxon>
        <taxon>ecological metagenomes</taxon>
    </lineage>
</organism>
<dbReference type="PANTHER" id="PTHR47572">
    <property type="entry name" value="LIPOPROTEIN-RELATED"/>
    <property type="match status" value="1"/>
</dbReference>
<dbReference type="AlphaFoldDB" id="A0A6J7CC32"/>
<proteinExistence type="predicted"/>
<dbReference type="InterPro" id="IPR011042">
    <property type="entry name" value="6-blade_b-propeller_TolB-like"/>
</dbReference>
<feature type="domain" description="SMP-30/Gluconolactonase/LRE-like region" evidence="2">
    <location>
        <begin position="35"/>
        <end position="255"/>
    </location>
</feature>
<reference evidence="3" key="1">
    <citation type="submission" date="2020-05" db="EMBL/GenBank/DDBJ databases">
        <authorList>
            <person name="Chiriac C."/>
            <person name="Salcher M."/>
            <person name="Ghai R."/>
            <person name="Kavagutti S V."/>
        </authorList>
    </citation>
    <scope>NUCLEOTIDE SEQUENCE</scope>
</reference>
<protein>
    <submittedName>
        <fullName evidence="3">Unannotated protein</fullName>
    </submittedName>
</protein>
<evidence type="ECO:0000313" key="3">
    <source>
        <dbReference type="EMBL" id="CAB4855636.1"/>
    </source>
</evidence>
<dbReference type="GO" id="GO:0016787">
    <property type="term" value="F:hydrolase activity"/>
    <property type="evidence" value="ECO:0007669"/>
    <property type="project" value="UniProtKB-KW"/>
</dbReference>
<dbReference type="EMBL" id="CAFBLH010000001">
    <property type="protein sequence ID" value="CAB4855636.1"/>
    <property type="molecule type" value="Genomic_DNA"/>
</dbReference>
<sequence>MKYTLDDVQNLASGIDHSEGICLGKDGNLYLGGEAGQIYRLTQEGNLSQVAQLAGGGILLGLTACLDGRLIVCDPGNRCLWKVNVEDDTWTLFAESSSTVKLFCPNWGAYLPDGSYVFSDSGNWKAADGFLVRVLVNGDIEKWDSQCPDFPNGLALSADGKGLYVLESTPGALVYIPILSDGSAGTKEVISKIPGVPDGVTVTTTGELIISCYRPDTIFVWSKGNGLEILVGDPEGAIVAAPTNTVFAGTASKTLIWPNFARWNVSKLETSYEGVPILAF</sequence>
<accession>A0A6J7CC32</accession>
<evidence type="ECO:0000256" key="1">
    <source>
        <dbReference type="ARBA" id="ARBA00022801"/>
    </source>
</evidence>
<evidence type="ECO:0000259" key="2">
    <source>
        <dbReference type="Pfam" id="PF08450"/>
    </source>
</evidence>
<dbReference type="PANTHER" id="PTHR47572:SF4">
    <property type="entry name" value="LACTONASE DRP35"/>
    <property type="match status" value="1"/>
</dbReference>
<dbReference type="SUPFAM" id="SSF63829">
    <property type="entry name" value="Calcium-dependent phosphotriesterase"/>
    <property type="match status" value="1"/>
</dbReference>
<dbReference type="Gene3D" id="2.120.10.30">
    <property type="entry name" value="TolB, C-terminal domain"/>
    <property type="match status" value="1"/>
</dbReference>
<dbReference type="Pfam" id="PF08450">
    <property type="entry name" value="SGL"/>
    <property type="match status" value="1"/>
</dbReference>
<keyword evidence="1" id="KW-0378">Hydrolase</keyword>
<dbReference type="InterPro" id="IPR051262">
    <property type="entry name" value="SMP-30/CGR1_Lactonase"/>
</dbReference>